<name>A0ABS6YY50_9ACTN</name>
<gene>
    <name evidence="3" type="ORF">GPJ59_00450</name>
</gene>
<protein>
    <submittedName>
        <fullName evidence="3">Uncharacterized protein</fullName>
    </submittedName>
</protein>
<feature type="region of interest" description="Disordered" evidence="1">
    <location>
        <begin position="76"/>
        <end position="142"/>
    </location>
</feature>
<keyword evidence="2" id="KW-0812">Transmembrane</keyword>
<comment type="caution">
    <text evidence="3">The sequence shown here is derived from an EMBL/GenBank/DDBJ whole genome shotgun (WGS) entry which is preliminary data.</text>
</comment>
<feature type="transmembrane region" description="Helical" evidence="2">
    <location>
        <begin position="50"/>
        <end position="72"/>
    </location>
</feature>
<sequence>MNEELTERLRTAAEAHQPDRARILARVERGMSGAPDRHREPSGARPWPRVALASLAAAGILAGGGFAVAAIVQSPPARPDVPATPAAPSAPGTPDPTPSAPTTGGPTAPDRSSSTSPSPEASGGTGPARPGSAHVQDGPLWSAGSLDAGSNTYWAQSNITLRTTQPLTALTVELRITQTGGVQSTGSWRTLPADDFTVTVQHEGGALVYRWILKPGRTVPAGQHVFAGQYNHAAGAREAKHDGYRVDATGPRGALSVWGGFTPPR</sequence>
<organism evidence="3 4">
    <name type="scientific">Streptomyces bambusae</name>
    <dbReference type="NCBI Taxonomy" id="1550616"/>
    <lineage>
        <taxon>Bacteria</taxon>
        <taxon>Bacillati</taxon>
        <taxon>Actinomycetota</taxon>
        <taxon>Actinomycetes</taxon>
        <taxon>Kitasatosporales</taxon>
        <taxon>Streptomycetaceae</taxon>
        <taxon>Streptomyces</taxon>
    </lineage>
</organism>
<evidence type="ECO:0000256" key="1">
    <source>
        <dbReference type="SAM" id="MobiDB-lite"/>
    </source>
</evidence>
<accession>A0ABS6YY50</accession>
<evidence type="ECO:0000256" key="2">
    <source>
        <dbReference type="SAM" id="Phobius"/>
    </source>
</evidence>
<dbReference type="EMBL" id="WTFF01000002">
    <property type="protein sequence ID" value="MBW5480403.1"/>
    <property type="molecule type" value="Genomic_DNA"/>
</dbReference>
<evidence type="ECO:0000313" key="3">
    <source>
        <dbReference type="EMBL" id="MBW5480403.1"/>
    </source>
</evidence>
<keyword evidence="2" id="KW-0472">Membrane</keyword>
<proteinExistence type="predicted"/>
<feature type="region of interest" description="Disordered" evidence="1">
    <location>
        <begin position="1"/>
        <end position="22"/>
    </location>
</feature>
<keyword evidence="2" id="KW-1133">Transmembrane helix</keyword>
<feature type="compositionally biased region" description="Low complexity" evidence="1">
    <location>
        <begin position="100"/>
        <end position="122"/>
    </location>
</feature>
<dbReference type="RefSeq" id="WP_219664112.1">
    <property type="nucleotide sequence ID" value="NZ_WTFF01000002.1"/>
</dbReference>
<keyword evidence="4" id="KW-1185">Reference proteome</keyword>
<reference evidence="3 4" key="1">
    <citation type="submission" date="2019-12" db="EMBL/GenBank/DDBJ databases">
        <title>Genome sequence of Streptomyces bambusae.</title>
        <authorList>
            <person name="Bansal K."/>
            <person name="Choksket S."/>
            <person name="Korpole S."/>
            <person name="Patil P.B."/>
        </authorList>
    </citation>
    <scope>NUCLEOTIDE SEQUENCE [LARGE SCALE GENOMIC DNA]</scope>
    <source>
        <strain evidence="3 4">SK60</strain>
    </source>
</reference>
<evidence type="ECO:0000313" key="4">
    <source>
        <dbReference type="Proteomes" id="UP000812013"/>
    </source>
</evidence>
<dbReference type="Proteomes" id="UP000812013">
    <property type="component" value="Unassembled WGS sequence"/>
</dbReference>